<feature type="compositionally biased region" description="Polar residues" evidence="1">
    <location>
        <begin position="143"/>
        <end position="167"/>
    </location>
</feature>
<keyword evidence="3" id="KW-1185">Reference proteome</keyword>
<name>A0A3P7KSX7_STRVU</name>
<dbReference type="AlphaFoldDB" id="A0A3P7KSX7"/>
<feature type="region of interest" description="Disordered" evidence="1">
    <location>
        <begin position="1"/>
        <end position="67"/>
    </location>
</feature>
<dbReference type="EMBL" id="UYYB01015640">
    <property type="protein sequence ID" value="VDM70332.1"/>
    <property type="molecule type" value="Genomic_DNA"/>
</dbReference>
<organism evidence="2 3">
    <name type="scientific">Strongylus vulgaris</name>
    <name type="common">Blood worm</name>
    <dbReference type="NCBI Taxonomy" id="40348"/>
    <lineage>
        <taxon>Eukaryota</taxon>
        <taxon>Metazoa</taxon>
        <taxon>Ecdysozoa</taxon>
        <taxon>Nematoda</taxon>
        <taxon>Chromadorea</taxon>
        <taxon>Rhabditida</taxon>
        <taxon>Rhabditina</taxon>
        <taxon>Rhabditomorpha</taxon>
        <taxon>Strongyloidea</taxon>
        <taxon>Strongylidae</taxon>
        <taxon>Strongylus</taxon>
    </lineage>
</organism>
<gene>
    <name evidence="2" type="ORF">SVUK_LOCUS5330</name>
</gene>
<evidence type="ECO:0000313" key="3">
    <source>
        <dbReference type="Proteomes" id="UP000270094"/>
    </source>
</evidence>
<feature type="compositionally biased region" description="Polar residues" evidence="1">
    <location>
        <begin position="48"/>
        <end position="62"/>
    </location>
</feature>
<feature type="compositionally biased region" description="Basic residues" evidence="1">
    <location>
        <begin position="1"/>
        <end position="10"/>
    </location>
</feature>
<sequence>MKSPSKHSRQAPRERCHYLPGVHTYNPPSRNRHLSGVHRQDHLGVRNRNISGVRTGNLSGARNRNAPEVNYQNVPEVNYQNVPRVQNQNVSDIYNQNVSEVRIHNDPGIHNQSLPGVHDQNVPGDNWDSPGRFWDLLGAHNQSIRPTHNNVPSVYKRSSSQDKNNNVFKEPDRNLTGERQRPINHDQSRRNPRKQQKRTTSPGSSDIEDTDGLDSESPSRYSSSRTKR</sequence>
<proteinExistence type="predicted"/>
<feature type="compositionally biased region" description="Basic and acidic residues" evidence="1">
    <location>
        <begin position="169"/>
        <end position="189"/>
    </location>
</feature>
<accession>A0A3P7KSX7</accession>
<protein>
    <submittedName>
        <fullName evidence="2">Uncharacterized protein</fullName>
    </submittedName>
</protein>
<dbReference type="Proteomes" id="UP000270094">
    <property type="component" value="Unassembled WGS sequence"/>
</dbReference>
<evidence type="ECO:0000256" key="1">
    <source>
        <dbReference type="SAM" id="MobiDB-lite"/>
    </source>
</evidence>
<feature type="compositionally biased region" description="Low complexity" evidence="1">
    <location>
        <begin position="215"/>
        <end position="228"/>
    </location>
</feature>
<reference evidence="2 3" key="1">
    <citation type="submission" date="2018-11" db="EMBL/GenBank/DDBJ databases">
        <authorList>
            <consortium name="Pathogen Informatics"/>
        </authorList>
    </citation>
    <scope>NUCLEOTIDE SEQUENCE [LARGE SCALE GENOMIC DNA]</scope>
</reference>
<evidence type="ECO:0000313" key="2">
    <source>
        <dbReference type="EMBL" id="VDM70332.1"/>
    </source>
</evidence>
<feature type="region of interest" description="Disordered" evidence="1">
    <location>
        <begin position="143"/>
        <end position="228"/>
    </location>
</feature>